<dbReference type="AlphaFoldDB" id="A0A0A9AXH9"/>
<dbReference type="EMBL" id="GBRH01242059">
    <property type="protein sequence ID" value="JAD55836.1"/>
    <property type="molecule type" value="Transcribed_RNA"/>
</dbReference>
<evidence type="ECO:0000313" key="1">
    <source>
        <dbReference type="EMBL" id="JAD55836.1"/>
    </source>
</evidence>
<protein>
    <submittedName>
        <fullName evidence="1">Uncharacterized protein</fullName>
    </submittedName>
</protein>
<proteinExistence type="predicted"/>
<name>A0A0A9AXH9_ARUDO</name>
<accession>A0A0A9AXH9</accession>
<sequence length="17" mass="2001">MHLVECPDVLDALRYNL</sequence>
<reference evidence="1" key="2">
    <citation type="journal article" date="2015" name="Data Brief">
        <title>Shoot transcriptome of the giant reed, Arundo donax.</title>
        <authorList>
            <person name="Barrero R.A."/>
            <person name="Guerrero F.D."/>
            <person name="Moolhuijzen P."/>
            <person name="Goolsby J.A."/>
            <person name="Tidwell J."/>
            <person name="Bellgard S.E."/>
            <person name="Bellgard M.I."/>
        </authorList>
    </citation>
    <scope>NUCLEOTIDE SEQUENCE</scope>
    <source>
        <tissue evidence="1">Shoot tissue taken approximately 20 cm above the soil surface</tissue>
    </source>
</reference>
<reference evidence="1" key="1">
    <citation type="submission" date="2014-09" db="EMBL/GenBank/DDBJ databases">
        <authorList>
            <person name="Magalhaes I.L.F."/>
            <person name="Oliveira U."/>
            <person name="Santos F.R."/>
            <person name="Vidigal T.H.D.A."/>
            <person name="Brescovit A.D."/>
            <person name="Santos A.J."/>
        </authorList>
    </citation>
    <scope>NUCLEOTIDE SEQUENCE</scope>
    <source>
        <tissue evidence="1">Shoot tissue taken approximately 20 cm above the soil surface</tissue>
    </source>
</reference>
<organism evidence="1">
    <name type="scientific">Arundo donax</name>
    <name type="common">Giant reed</name>
    <name type="synonym">Donax arundinaceus</name>
    <dbReference type="NCBI Taxonomy" id="35708"/>
    <lineage>
        <taxon>Eukaryota</taxon>
        <taxon>Viridiplantae</taxon>
        <taxon>Streptophyta</taxon>
        <taxon>Embryophyta</taxon>
        <taxon>Tracheophyta</taxon>
        <taxon>Spermatophyta</taxon>
        <taxon>Magnoliopsida</taxon>
        <taxon>Liliopsida</taxon>
        <taxon>Poales</taxon>
        <taxon>Poaceae</taxon>
        <taxon>PACMAD clade</taxon>
        <taxon>Arundinoideae</taxon>
        <taxon>Arundineae</taxon>
        <taxon>Arundo</taxon>
    </lineage>
</organism>